<dbReference type="RefSeq" id="XP_052129063.1">
    <property type="nucleotide sequence ID" value="XM_052273103.1"/>
</dbReference>
<feature type="compositionally biased region" description="Polar residues" evidence="3">
    <location>
        <begin position="507"/>
        <end position="516"/>
    </location>
</feature>
<dbReference type="PIRSF" id="PIRSF017607">
    <property type="entry name" value="Numb/numb-like"/>
    <property type="match status" value="1"/>
</dbReference>
<dbReference type="Pfam" id="PF06311">
    <property type="entry name" value="NumbF"/>
    <property type="match status" value="1"/>
</dbReference>
<dbReference type="PANTHER" id="PTHR47368:SF2">
    <property type="entry name" value="PID DOMAIN-CONTAINING PROTEIN"/>
    <property type="match status" value="1"/>
</dbReference>
<evidence type="ECO:0000313" key="6">
    <source>
        <dbReference type="RefSeq" id="XP_052129063.1"/>
    </source>
</evidence>
<dbReference type="Pfam" id="PF00640">
    <property type="entry name" value="PID"/>
    <property type="match status" value="1"/>
</dbReference>
<feature type="compositionally biased region" description="Pro residues" evidence="3">
    <location>
        <begin position="33"/>
        <end position="45"/>
    </location>
</feature>
<sequence>MGNAAAHEPLGRASSGLTARASHRRSKRRHGHPPPPGPPGGPPSSAPAAEGQQGQGGGGEKARSPSNRRMDRLRRSFRDSFRRRKEPSLPESSKPHQWQLDEAAVRAGTCCFHVKYMGCVEVFESRGMQVCEEALKVLRNSRRRRIRAILYVSGDGLRVVEDETKGLIVDQTIEKVSFCAPDRNHDKGFSYICRDGTSRRWMCHGFLALRESGERLSHAVGCAFAACLERKQRRDKDFGVTMKFDPKDSTFTRSGSFRQPSLTERLADPQELKPAAPFLWEVARPSAAEIAAMPAAPLEPADSIDPLDPLAPQPPQPAQPQLQSQASFEFEAVLAQMAAAGGRSWPGSGPGAGPGAVQAQGQPPAAPVAYTGPVAGPEPVPPAPAHKAGNPFAIERPHATVSMLQRQGSFRGFSQLNQASPFKRQLSLRIGDLPSNLERQRSLSLASEPSRPQAAGGLVGLGGLGGAGANGSADIAPAPAPRGALTPQNPGPPPPPPGRRQRLMSLPNASSVQGDTMSPIPESSPLASRAGPPAASPAPALPPADPVSAMCQQLSQGLLLLSSTDDFGLDLTMKNNNNNNLSSSNGLWTGPGTGAPTTAAPEAKDPLAWTNTSLWPRSDVPAPATAPSPAPAPAAPSPPPAAAAPTVVPVPTKDLPRPEQWLGKIATVVKPPAPAHSGAAPSPAPSPRRAAMLGHHSRAYSLGSAESYMGRMNANGHGAGTGTDPFDADWAATTGGHPVVPAAPAASTNPFLGGPVKAFEVRM</sequence>
<protein>
    <submittedName>
        <fullName evidence="6">Numb-like protein isoform X1</fullName>
    </submittedName>
</protein>
<dbReference type="FunFam" id="2.30.29.30:FF:000031">
    <property type="entry name" value="protein numb isoform X1"/>
    <property type="match status" value="1"/>
</dbReference>
<dbReference type="KEGG" id="foc:113203689"/>
<organism evidence="5 6">
    <name type="scientific">Frankliniella occidentalis</name>
    <name type="common">Western flower thrips</name>
    <name type="synonym">Euthrips occidentalis</name>
    <dbReference type="NCBI Taxonomy" id="133901"/>
    <lineage>
        <taxon>Eukaryota</taxon>
        <taxon>Metazoa</taxon>
        <taxon>Ecdysozoa</taxon>
        <taxon>Arthropoda</taxon>
        <taxon>Hexapoda</taxon>
        <taxon>Insecta</taxon>
        <taxon>Pterygota</taxon>
        <taxon>Neoptera</taxon>
        <taxon>Paraneoptera</taxon>
        <taxon>Thysanoptera</taxon>
        <taxon>Terebrantia</taxon>
        <taxon>Thripoidea</taxon>
        <taxon>Thripidae</taxon>
        <taxon>Frankliniella</taxon>
    </lineage>
</organism>
<evidence type="ECO:0000259" key="4">
    <source>
        <dbReference type="PROSITE" id="PS01179"/>
    </source>
</evidence>
<dbReference type="OrthoDB" id="10070446at2759"/>
<dbReference type="CTD" id="8650"/>
<dbReference type="Proteomes" id="UP000504606">
    <property type="component" value="Unplaced"/>
</dbReference>
<dbReference type="InterPro" id="IPR010449">
    <property type="entry name" value="Numb_domain"/>
</dbReference>
<dbReference type="InterPro" id="IPR011993">
    <property type="entry name" value="PH-like_dom_sf"/>
</dbReference>
<feature type="domain" description="PID" evidence="4">
    <location>
        <begin position="110"/>
        <end position="235"/>
    </location>
</feature>
<name>A0A9C6X4M3_FRAOC</name>
<evidence type="ECO:0000256" key="2">
    <source>
        <dbReference type="ARBA" id="ARBA00022553"/>
    </source>
</evidence>
<dbReference type="PANTHER" id="PTHR47368">
    <property type="entry name" value="NUMB"/>
    <property type="match status" value="1"/>
</dbReference>
<keyword evidence="2" id="KW-0597">Phosphoprotein</keyword>
<evidence type="ECO:0000313" key="5">
    <source>
        <dbReference type="Proteomes" id="UP000504606"/>
    </source>
</evidence>
<dbReference type="PROSITE" id="PS01179">
    <property type="entry name" value="PID"/>
    <property type="match status" value="1"/>
</dbReference>
<feature type="region of interest" description="Disordered" evidence="3">
    <location>
        <begin position="299"/>
        <end position="324"/>
    </location>
</feature>
<dbReference type="InterPro" id="IPR016698">
    <property type="entry name" value="Numb/numb-like"/>
</dbReference>
<dbReference type="AlphaFoldDB" id="A0A9C6X4M3"/>
<feature type="region of interest" description="Disordered" evidence="3">
    <location>
        <begin position="1"/>
        <end position="96"/>
    </location>
</feature>
<feature type="region of interest" description="Disordered" evidence="3">
    <location>
        <begin position="341"/>
        <end position="390"/>
    </location>
</feature>
<dbReference type="InterPro" id="IPR006020">
    <property type="entry name" value="PTB/PI_dom"/>
</dbReference>
<feature type="compositionally biased region" description="Pro residues" evidence="3">
    <location>
        <begin position="489"/>
        <end position="498"/>
    </location>
</feature>
<feature type="region of interest" description="Disordered" evidence="3">
    <location>
        <begin position="440"/>
        <end position="459"/>
    </location>
</feature>
<gene>
    <name evidence="6" type="primary">LOC113203689</name>
</gene>
<feature type="compositionally biased region" description="Low complexity" evidence="3">
    <location>
        <begin position="355"/>
        <end position="375"/>
    </location>
</feature>
<dbReference type="GeneID" id="113203689"/>
<accession>A0A9C6X4M3</accession>
<evidence type="ECO:0000256" key="3">
    <source>
        <dbReference type="SAM" id="MobiDB-lite"/>
    </source>
</evidence>
<dbReference type="CDD" id="cd01268">
    <property type="entry name" value="PTB_Numb"/>
    <property type="match status" value="1"/>
</dbReference>
<feature type="compositionally biased region" description="Basic residues" evidence="3">
    <location>
        <begin position="21"/>
        <end position="32"/>
    </location>
</feature>
<feature type="region of interest" description="Disordered" evidence="3">
    <location>
        <begin position="470"/>
        <end position="547"/>
    </location>
</feature>
<keyword evidence="1" id="KW-0217">Developmental protein</keyword>
<feature type="compositionally biased region" description="Low complexity" evidence="3">
    <location>
        <begin position="299"/>
        <end position="308"/>
    </location>
</feature>
<feature type="compositionally biased region" description="Basic and acidic residues" evidence="3">
    <location>
        <begin position="60"/>
        <end position="80"/>
    </location>
</feature>
<feature type="compositionally biased region" description="Low complexity" evidence="3">
    <location>
        <begin position="523"/>
        <end position="533"/>
    </location>
</feature>
<feature type="region of interest" description="Disordered" evidence="3">
    <location>
        <begin position="581"/>
        <end position="657"/>
    </location>
</feature>
<reference evidence="6" key="1">
    <citation type="submission" date="2025-08" db="UniProtKB">
        <authorList>
            <consortium name="RefSeq"/>
        </authorList>
    </citation>
    <scope>IDENTIFICATION</scope>
    <source>
        <tissue evidence="6">Whole organism</tissue>
    </source>
</reference>
<feature type="compositionally biased region" description="Pro residues" evidence="3">
    <location>
        <begin position="309"/>
        <end position="318"/>
    </location>
</feature>
<proteinExistence type="predicted"/>
<evidence type="ECO:0000256" key="1">
    <source>
        <dbReference type="ARBA" id="ARBA00022473"/>
    </source>
</evidence>
<feature type="compositionally biased region" description="Pro residues" evidence="3">
    <location>
        <begin position="534"/>
        <end position="545"/>
    </location>
</feature>
<dbReference type="SMART" id="SM00462">
    <property type="entry name" value="PTB"/>
    <property type="match status" value="1"/>
</dbReference>
<dbReference type="SUPFAM" id="SSF50729">
    <property type="entry name" value="PH domain-like"/>
    <property type="match status" value="1"/>
</dbReference>
<feature type="compositionally biased region" description="Pro residues" evidence="3">
    <location>
        <begin position="624"/>
        <end position="642"/>
    </location>
</feature>
<dbReference type="GO" id="GO:0005737">
    <property type="term" value="C:cytoplasm"/>
    <property type="evidence" value="ECO:0007669"/>
    <property type="project" value="TreeGrafter"/>
</dbReference>
<keyword evidence="5" id="KW-1185">Reference proteome</keyword>
<dbReference type="Gene3D" id="2.30.29.30">
    <property type="entry name" value="Pleckstrin-homology domain (PH domain)/Phosphotyrosine-binding domain (PTB)"/>
    <property type="match status" value="1"/>
</dbReference>